<evidence type="ECO:0000256" key="12">
    <source>
        <dbReference type="ARBA" id="ARBA00023098"/>
    </source>
</evidence>
<dbReference type="EMBL" id="KV454213">
    <property type="protein sequence ID" value="ODQ57368.1"/>
    <property type="molecule type" value="Genomic_DNA"/>
</dbReference>
<dbReference type="RefSeq" id="XP_019036575.1">
    <property type="nucleotide sequence ID" value="XM_019180947.1"/>
</dbReference>
<evidence type="ECO:0000259" key="20">
    <source>
        <dbReference type="SMART" id="SM00233"/>
    </source>
</evidence>
<keyword evidence="10" id="KW-0752">Steroid biosynthesis</keyword>
<evidence type="ECO:0000256" key="1">
    <source>
        <dbReference type="ARBA" id="ARBA00004170"/>
    </source>
</evidence>
<evidence type="ECO:0000313" key="22">
    <source>
        <dbReference type="EMBL" id="ODQ57368.1"/>
    </source>
</evidence>
<dbReference type="GO" id="GO:0005975">
    <property type="term" value="P:carbohydrate metabolic process"/>
    <property type="evidence" value="ECO:0007669"/>
    <property type="project" value="InterPro"/>
</dbReference>
<accession>A0A1E3NW59</accession>
<dbReference type="PANTHER" id="PTHR48050">
    <property type="entry name" value="STEROL 3-BETA-GLUCOSYLTRANSFERASE"/>
    <property type="match status" value="1"/>
</dbReference>
<feature type="domain" description="GRAM" evidence="21">
    <location>
        <begin position="87"/>
        <end position="152"/>
    </location>
</feature>
<feature type="domain" description="GRAM" evidence="21">
    <location>
        <begin position="461"/>
        <end position="527"/>
    </location>
</feature>
<dbReference type="GO" id="GO:0005737">
    <property type="term" value="C:cytoplasm"/>
    <property type="evidence" value="ECO:0007669"/>
    <property type="project" value="UniProtKB-SubCell"/>
</dbReference>
<dbReference type="InterPro" id="IPR010610">
    <property type="entry name" value="EryCIII-like_C"/>
</dbReference>
<feature type="compositionally biased region" description="Acidic residues" evidence="19">
    <location>
        <begin position="29"/>
        <end position="40"/>
    </location>
</feature>
<evidence type="ECO:0000256" key="11">
    <source>
        <dbReference type="ARBA" id="ARBA00023011"/>
    </source>
</evidence>
<evidence type="ECO:0000256" key="16">
    <source>
        <dbReference type="ARBA" id="ARBA00029843"/>
    </source>
</evidence>
<keyword evidence="13" id="KW-0472">Membrane</keyword>
<evidence type="ECO:0000256" key="17">
    <source>
        <dbReference type="ARBA" id="ARBA00047886"/>
    </source>
</evidence>
<dbReference type="InterPro" id="IPR004182">
    <property type="entry name" value="GRAM"/>
</dbReference>
<keyword evidence="8" id="KW-0328">Glycosyltransferase</keyword>
<dbReference type="GO" id="GO:0032120">
    <property type="term" value="P:ascospore-type prospore membrane formation"/>
    <property type="evidence" value="ECO:0007669"/>
    <property type="project" value="EnsemblFungi"/>
</dbReference>
<dbReference type="STRING" id="683960.A0A1E3NW59"/>
<dbReference type="Gene3D" id="3.40.50.2000">
    <property type="entry name" value="Glycogen Phosphorylase B"/>
    <property type="match status" value="2"/>
</dbReference>
<dbReference type="Pfam" id="PF02893">
    <property type="entry name" value="GRAM"/>
    <property type="match status" value="1"/>
</dbReference>
<dbReference type="FunFam" id="2.30.29.30:FF:000303">
    <property type="entry name" value="Sterol 3-beta-glucosyltransferase"/>
    <property type="match status" value="1"/>
</dbReference>
<evidence type="ECO:0000256" key="8">
    <source>
        <dbReference type="ARBA" id="ARBA00022676"/>
    </source>
</evidence>
<keyword evidence="11" id="KW-0756">Sterol biosynthesis</keyword>
<dbReference type="InterPro" id="IPR048065">
    <property type="entry name" value="ATG26_PH_GRAM2"/>
</dbReference>
<feature type="domain" description="PH" evidence="20">
    <location>
        <begin position="140"/>
        <end position="244"/>
    </location>
</feature>
<comment type="similarity">
    <text evidence="3">Belongs to the glycosyltransferase 28 family.</text>
</comment>
<evidence type="ECO:0000256" key="18">
    <source>
        <dbReference type="ARBA" id="ARBA00049453"/>
    </source>
</evidence>
<organism evidence="22 23">
    <name type="scientific">Wickerhamomyces anomalus (strain ATCC 58044 / CBS 1984 / NCYC 433 / NRRL Y-366-8)</name>
    <name type="common">Yeast</name>
    <name type="synonym">Hansenula anomala</name>
    <dbReference type="NCBI Taxonomy" id="683960"/>
    <lineage>
        <taxon>Eukaryota</taxon>
        <taxon>Fungi</taxon>
        <taxon>Dikarya</taxon>
        <taxon>Ascomycota</taxon>
        <taxon>Saccharomycotina</taxon>
        <taxon>Saccharomycetes</taxon>
        <taxon>Phaffomycetales</taxon>
        <taxon>Wickerhamomycetaceae</taxon>
        <taxon>Wickerhamomyces</taxon>
    </lineage>
</organism>
<evidence type="ECO:0000256" key="3">
    <source>
        <dbReference type="ARBA" id="ARBA00006962"/>
    </source>
</evidence>
<evidence type="ECO:0000256" key="4">
    <source>
        <dbReference type="ARBA" id="ARBA00012650"/>
    </source>
</evidence>
<comment type="subcellular location">
    <subcellularLocation>
        <location evidence="2">Cytoplasm</location>
    </subcellularLocation>
    <subcellularLocation>
        <location evidence="1">Membrane</location>
        <topology evidence="1">Peripheral membrane protein</topology>
    </subcellularLocation>
</comment>
<dbReference type="EC" id="2.4.1.173" evidence="4"/>
<feature type="region of interest" description="Disordered" evidence="19">
    <location>
        <begin position="388"/>
        <end position="411"/>
    </location>
</feature>
<dbReference type="GO" id="GO:0016126">
    <property type="term" value="P:sterol biosynthetic process"/>
    <property type="evidence" value="ECO:0007669"/>
    <property type="project" value="UniProtKB-KW"/>
</dbReference>
<evidence type="ECO:0000313" key="23">
    <source>
        <dbReference type="Proteomes" id="UP000094112"/>
    </source>
</evidence>
<dbReference type="InterPro" id="IPR050426">
    <property type="entry name" value="Glycosyltransferase_28"/>
</dbReference>
<dbReference type="Gene3D" id="2.30.29.30">
    <property type="entry name" value="Pleckstrin-homology domain (PH domain)/Phosphotyrosine-binding domain (PTB)"/>
    <property type="match status" value="3"/>
</dbReference>
<evidence type="ECO:0000256" key="5">
    <source>
        <dbReference type="ARBA" id="ARBA00017894"/>
    </source>
</evidence>
<evidence type="ECO:0000256" key="14">
    <source>
        <dbReference type="ARBA" id="ARBA00023166"/>
    </source>
</evidence>
<gene>
    <name evidence="22" type="ORF">WICANDRAFT_22517</name>
</gene>
<dbReference type="GO" id="GO:0016906">
    <property type="term" value="F:sterol 3-beta-glucosyltransferase activity"/>
    <property type="evidence" value="ECO:0007669"/>
    <property type="project" value="UniProtKB-EC"/>
</dbReference>
<evidence type="ECO:0000256" key="9">
    <source>
        <dbReference type="ARBA" id="ARBA00022679"/>
    </source>
</evidence>
<keyword evidence="15" id="KW-0753">Steroid metabolism</keyword>
<dbReference type="CDD" id="cd13216">
    <property type="entry name" value="PH-GRAM2_AGT26"/>
    <property type="match status" value="1"/>
</dbReference>
<evidence type="ECO:0000256" key="19">
    <source>
        <dbReference type="SAM" id="MobiDB-lite"/>
    </source>
</evidence>
<dbReference type="CDD" id="cd13215">
    <property type="entry name" value="PH-GRAM1_AGT26"/>
    <property type="match status" value="1"/>
</dbReference>
<keyword evidence="7" id="KW-0444">Lipid biosynthesis</keyword>
<comment type="catalytic activity">
    <reaction evidence="17">
        <text>ergosterol + UDP-alpha-D-glucose = ergosteryl 3-beta-D-glucoside + UDP + H(+)</text>
        <dbReference type="Rhea" id="RHEA:61836"/>
        <dbReference type="ChEBI" id="CHEBI:15378"/>
        <dbReference type="ChEBI" id="CHEBI:16933"/>
        <dbReference type="ChEBI" id="CHEBI:52973"/>
        <dbReference type="ChEBI" id="CHEBI:58223"/>
        <dbReference type="ChEBI" id="CHEBI:58885"/>
    </reaction>
    <physiologicalReaction direction="left-to-right" evidence="17">
        <dbReference type="Rhea" id="RHEA:61837"/>
    </physiologicalReaction>
</comment>
<evidence type="ECO:0000256" key="6">
    <source>
        <dbReference type="ARBA" id="ARBA00022490"/>
    </source>
</evidence>
<keyword evidence="23" id="KW-1185">Reference proteome</keyword>
<dbReference type="SMART" id="SM00233">
    <property type="entry name" value="PH"/>
    <property type="match status" value="1"/>
</dbReference>
<evidence type="ECO:0000259" key="21">
    <source>
        <dbReference type="SMART" id="SM00568"/>
    </source>
</evidence>
<dbReference type="InterPro" id="IPR011993">
    <property type="entry name" value="PH-like_dom_sf"/>
</dbReference>
<feature type="region of interest" description="Disordered" evidence="19">
    <location>
        <begin position="27"/>
        <end position="56"/>
    </location>
</feature>
<keyword evidence="12" id="KW-0443">Lipid metabolism</keyword>
<proteinExistence type="inferred from homology"/>
<keyword evidence="6" id="KW-0963">Cytoplasm</keyword>
<dbReference type="PANTHER" id="PTHR48050:SF25">
    <property type="entry name" value="STEROL 3-BETA-GLUCOSYLTRANSFERASE"/>
    <property type="match status" value="1"/>
</dbReference>
<dbReference type="AlphaFoldDB" id="A0A1E3NW59"/>
<evidence type="ECO:0000256" key="13">
    <source>
        <dbReference type="ARBA" id="ARBA00023136"/>
    </source>
</evidence>
<dbReference type="OrthoDB" id="10261837at2759"/>
<dbReference type="SMART" id="SM00568">
    <property type="entry name" value="GRAM"/>
    <property type="match status" value="2"/>
</dbReference>
<comment type="catalytic activity">
    <reaction evidence="18">
        <text>a sterol + UDP-alpha-D-glucose = a sterol 3-beta-D-glucoside + UDP + H(+)</text>
        <dbReference type="Rhea" id="RHEA:22724"/>
        <dbReference type="ChEBI" id="CHEBI:15378"/>
        <dbReference type="ChEBI" id="CHEBI:15889"/>
        <dbReference type="ChEBI" id="CHEBI:37424"/>
        <dbReference type="ChEBI" id="CHEBI:58223"/>
        <dbReference type="ChEBI" id="CHEBI:58885"/>
        <dbReference type="EC" id="2.4.1.173"/>
    </reaction>
    <physiologicalReaction direction="left-to-right" evidence="18">
        <dbReference type="Rhea" id="RHEA:22725"/>
    </physiologicalReaction>
</comment>
<evidence type="ECO:0000256" key="10">
    <source>
        <dbReference type="ARBA" id="ARBA00022955"/>
    </source>
</evidence>
<reference evidence="22 23" key="1">
    <citation type="journal article" date="2016" name="Proc. Natl. Acad. Sci. U.S.A.">
        <title>Comparative genomics of biotechnologically important yeasts.</title>
        <authorList>
            <person name="Riley R."/>
            <person name="Haridas S."/>
            <person name="Wolfe K.H."/>
            <person name="Lopes M.R."/>
            <person name="Hittinger C.T."/>
            <person name="Goeker M."/>
            <person name="Salamov A.A."/>
            <person name="Wisecaver J.H."/>
            <person name="Long T.M."/>
            <person name="Calvey C.H."/>
            <person name="Aerts A.L."/>
            <person name="Barry K.W."/>
            <person name="Choi C."/>
            <person name="Clum A."/>
            <person name="Coughlan A.Y."/>
            <person name="Deshpande S."/>
            <person name="Douglass A.P."/>
            <person name="Hanson S.J."/>
            <person name="Klenk H.-P."/>
            <person name="LaButti K.M."/>
            <person name="Lapidus A."/>
            <person name="Lindquist E.A."/>
            <person name="Lipzen A.M."/>
            <person name="Meier-Kolthoff J.P."/>
            <person name="Ohm R.A."/>
            <person name="Otillar R.P."/>
            <person name="Pangilinan J.L."/>
            <person name="Peng Y."/>
            <person name="Rokas A."/>
            <person name="Rosa C.A."/>
            <person name="Scheuner C."/>
            <person name="Sibirny A.A."/>
            <person name="Slot J.C."/>
            <person name="Stielow J.B."/>
            <person name="Sun H."/>
            <person name="Kurtzman C.P."/>
            <person name="Blackwell M."/>
            <person name="Grigoriev I.V."/>
            <person name="Jeffries T.W."/>
        </authorList>
    </citation>
    <scope>NUCLEOTIDE SEQUENCE [LARGE SCALE GENOMIC DNA]</scope>
    <source>
        <strain evidence="23">ATCC 58044 / CBS 1984 / NCYC 433 / NRRL Y-366-8</strain>
    </source>
</reference>
<dbReference type="InterPro" id="IPR002213">
    <property type="entry name" value="UDP_glucos_trans"/>
</dbReference>
<dbReference type="Pfam" id="PF03033">
    <property type="entry name" value="Glyco_transf_28"/>
    <property type="match status" value="1"/>
</dbReference>
<dbReference type="InterPro" id="IPR004276">
    <property type="entry name" value="GlycoTrans_28_N"/>
</dbReference>
<keyword evidence="14" id="KW-1207">Sterol metabolism</keyword>
<evidence type="ECO:0000256" key="7">
    <source>
        <dbReference type="ARBA" id="ARBA00022516"/>
    </source>
</evidence>
<dbReference type="Pfam" id="PF06722">
    <property type="entry name" value="EryCIII-like_C"/>
    <property type="match status" value="1"/>
</dbReference>
<dbReference type="Proteomes" id="UP000094112">
    <property type="component" value="Unassembled WGS sequence"/>
</dbReference>
<protein>
    <recommendedName>
        <fullName evidence="5">Sterol 3-beta-glucosyltransferase</fullName>
        <ecNumber evidence="4">2.4.1.173</ecNumber>
    </recommendedName>
    <alternativeName>
        <fullName evidence="16">Autophagy-related protein 26</fullName>
    </alternativeName>
</protein>
<dbReference type="InterPro" id="IPR048066">
    <property type="entry name" value="ATG26_PH_GRAM1"/>
</dbReference>
<evidence type="ECO:0000256" key="2">
    <source>
        <dbReference type="ARBA" id="ARBA00004496"/>
    </source>
</evidence>
<dbReference type="FunFam" id="3.40.50.2000:FF:000029">
    <property type="entry name" value="Sterol 3-beta-glucosyltransferase"/>
    <property type="match status" value="1"/>
</dbReference>
<keyword evidence="9 22" id="KW-0808">Transferase</keyword>
<evidence type="ECO:0000256" key="15">
    <source>
        <dbReference type="ARBA" id="ARBA00023221"/>
    </source>
</evidence>
<dbReference type="SUPFAM" id="SSF53756">
    <property type="entry name" value="UDP-Glycosyltransferase/glycogen phosphorylase"/>
    <property type="match status" value="1"/>
</dbReference>
<dbReference type="GeneID" id="30198193"/>
<dbReference type="FunFam" id="3.40.50.2000:FF:000009">
    <property type="entry name" value="Sterol 3-beta-glucosyltransferase UGT80A2"/>
    <property type="match status" value="1"/>
</dbReference>
<name>A0A1E3NW59_WICAA</name>
<dbReference type="GO" id="GO:0016020">
    <property type="term" value="C:membrane"/>
    <property type="evidence" value="ECO:0007669"/>
    <property type="project" value="UniProtKB-SubCell"/>
</dbReference>
<sequence length="1060" mass="119201">DVARPSGMAKSFVSMLTTASMYNGNLQDIIDEEELNENDSDQSRDDNSESGSKEAPPSLFEMSIAQKFGEHSKDYNDCKKRAIALSEKLRDAFQISPDDIFLADFPCWLLKDVLLQGHIYLTQSHLLFFAFLQKKKHDKVALAGHLSMDSLTLGQVRYWAVLKDQTLSLYTKSTELYFPVLTVDLRYALRAEIVNDSGIIPHSGVSKGTWIRILTESKSYKLQADSPHAARSWVGLLKKHIFSSRNKGDCVTVKVPLQNILDLEETPIFEAAETIKIKVLESSDSFALDDYFFMFFNLGPDFMKVINEAITALSNMNNSHLPELIVDSTARLDLTGKRTRSSSLFPLKKVLAKSRSRTNSDSTATSPIASPVSPELVVQEPVVERYLGPPIDEDDIPDIGEGPNSDSDTRSQIYKYTPKVIKSASYMWISNPVHYEERISLERGSEDEYLASPKERIDATKRFQHHFALSESDVLVASYYAHLQRNVPIYGKVYLGAKEICFRSLVPGFHTKMILPYKDIENTYKEKGFKFGYSGLVVVIHGHEELFFEFSSTSARDDCEFLLLRQLDKDSGQNTEVGSTDAESIMTTSGKLEAAKIQLFEDKIHTDTGVEVPIMIENHPLMKTSVKPETPYRFTLLTIGSRGDVQPYIALGLGLKAEGHVVRIVTHKEFEDWIVKHGLEFKEIAGNPTELMSLMVSHGSMNVGLIKEASSKFRGWITELLSSSWEACQDTDILIESPSAMAGIHIAEALNIPYFRAFTMPWTRTRAYPHAFIVPEQKKGGSYNYLTHVLFENVFWKGISGQVNKWRKETLNLPKTNLDMLQQNKVPFLYNISPTVFPPPVDFNDWIKVTGYWFLNEAITYSPPQELLDFINQARIDEKKLVYIGFGSIVVSNPKELTQAVVDAVLDADVRCILNKGWSERLGGSSQIEIELPYEVFNAGSLPHDWLFPQIDAAVHHGGSGTTGATLRAGLPTIIKPFFADQFFYANRVEDIGVGISLKKLNVKSLSKALKEATTNNRMITKARDIGAKIRKENGVANAIDTIYRDLQYAKELISNKRKI</sequence>
<dbReference type="InterPro" id="IPR001849">
    <property type="entry name" value="PH_domain"/>
</dbReference>
<dbReference type="SUPFAM" id="SSF50729">
    <property type="entry name" value="PH domain-like"/>
    <property type="match status" value="1"/>
</dbReference>
<feature type="non-terminal residue" evidence="22">
    <location>
        <position position="1"/>
    </location>
</feature>
<feature type="non-terminal residue" evidence="22">
    <location>
        <position position="1060"/>
    </location>
</feature>
<dbReference type="CDD" id="cd03784">
    <property type="entry name" value="GT1_Gtf-like"/>
    <property type="match status" value="1"/>
</dbReference>